<sequence>MSFACGAARSDHWGLAAKACLEGVGLAVAGANLGIVYVAERFAPDLSSVLTFLRETTRINAWVGAAVPGVVAGDAELRGGDAMAVMVGRLPEDSFLPFTNADLAAFSIRMAPWLKRQGATLAMVHANPREAALPASLVAAADGIGFLTGGLVGAAEERAQVAGQVVGGALSGLVLGAKVQAVTGLTQGCAPLGGQHLVTEAWDAALMSLDGRPAIEVLKEEAGELIARDLKRAAGYIHVALPVAGSDRGDYQVRSLLGIDPRNGWLVVGDELRLGSRLMFVRRDPQTARADLARMLADVTRRLDRRRPLAAHYVTCTGRGEAMFGAAGIEAAMVQQALGPDVPLIGYFANGEISGERLYGYTGVLTVLVSH</sequence>
<dbReference type="Proteomes" id="UP000078543">
    <property type="component" value="Unassembled WGS sequence"/>
</dbReference>
<organism evidence="3 4">
    <name type="scientific">Magnetospirillum moscoviense</name>
    <dbReference type="NCBI Taxonomy" id="1437059"/>
    <lineage>
        <taxon>Bacteria</taxon>
        <taxon>Pseudomonadati</taxon>
        <taxon>Pseudomonadota</taxon>
        <taxon>Alphaproteobacteria</taxon>
        <taxon>Rhodospirillales</taxon>
        <taxon>Rhodospirillaceae</taxon>
        <taxon>Magnetospirillum</taxon>
    </lineage>
</organism>
<dbReference type="SMART" id="SM01204">
    <property type="entry name" value="FIST_C"/>
    <property type="match status" value="1"/>
</dbReference>
<dbReference type="OrthoDB" id="9770435at2"/>
<dbReference type="PANTHER" id="PTHR14939">
    <property type="entry name" value="F-BOX ONLY PROTEIN 22"/>
    <property type="match status" value="1"/>
</dbReference>
<proteinExistence type="predicted"/>
<evidence type="ECO:0000259" key="1">
    <source>
        <dbReference type="SMART" id="SM00897"/>
    </source>
</evidence>
<dbReference type="InterPro" id="IPR019494">
    <property type="entry name" value="FIST_C"/>
</dbReference>
<accession>A0A178M9A4</accession>
<name>A0A178M9A4_9PROT</name>
<dbReference type="STRING" id="1437059.A6A05_17100"/>
<dbReference type="EMBL" id="LWQU01000189">
    <property type="protein sequence ID" value="OAN45113.1"/>
    <property type="molecule type" value="Genomic_DNA"/>
</dbReference>
<gene>
    <name evidence="3" type="ORF">A6A05_17100</name>
</gene>
<feature type="domain" description="FIST C-domain" evidence="2">
    <location>
        <begin position="214"/>
        <end position="356"/>
    </location>
</feature>
<dbReference type="RefSeq" id="WP_068504299.1">
    <property type="nucleotide sequence ID" value="NZ_LWQU01000189.1"/>
</dbReference>
<reference evidence="3 4" key="1">
    <citation type="submission" date="2016-04" db="EMBL/GenBank/DDBJ databases">
        <title>Draft genome sequence of freshwater magnetotactic bacteria Magnetospirillum marisnigri SP-1 and Magnetospirillum moscoviense BB-1.</title>
        <authorList>
            <person name="Koziaeva V."/>
            <person name="Dziuba M.V."/>
            <person name="Ivanov T.M."/>
            <person name="Kuznetsov B."/>
            <person name="Grouzdev D.S."/>
        </authorList>
    </citation>
    <scope>NUCLEOTIDE SEQUENCE [LARGE SCALE GENOMIC DNA]</scope>
    <source>
        <strain evidence="3 4">BB-1</strain>
    </source>
</reference>
<evidence type="ECO:0000313" key="3">
    <source>
        <dbReference type="EMBL" id="OAN45113.1"/>
    </source>
</evidence>
<keyword evidence="4" id="KW-1185">Reference proteome</keyword>
<dbReference type="AlphaFoldDB" id="A0A178M9A4"/>
<evidence type="ECO:0000313" key="4">
    <source>
        <dbReference type="Proteomes" id="UP000078543"/>
    </source>
</evidence>
<dbReference type="SMART" id="SM00897">
    <property type="entry name" value="FIST"/>
    <property type="match status" value="1"/>
</dbReference>
<comment type="caution">
    <text evidence="3">The sequence shown here is derived from an EMBL/GenBank/DDBJ whole genome shotgun (WGS) entry which is preliminary data.</text>
</comment>
<feature type="domain" description="FIST" evidence="1">
    <location>
        <begin position="31"/>
        <end position="213"/>
    </location>
</feature>
<dbReference type="Pfam" id="PF10442">
    <property type="entry name" value="FIST_C"/>
    <property type="match status" value="1"/>
</dbReference>
<dbReference type="Pfam" id="PF08495">
    <property type="entry name" value="FIST"/>
    <property type="match status" value="1"/>
</dbReference>
<evidence type="ECO:0008006" key="5">
    <source>
        <dbReference type="Google" id="ProtNLM"/>
    </source>
</evidence>
<protein>
    <recommendedName>
        <fullName evidence="5">Histidine kinase</fullName>
    </recommendedName>
</protein>
<dbReference type="PANTHER" id="PTHR14939:SF5">
    <property type="entry name" value="F-BOX ONLY PROTEIN 22"/>
    <property type="match status" value="1"/>
</dbReference>
<evidence type="ECO:0000259" key="2">
    <source>
        <dbReference type="SMART" id="SM01204"/>
    </source>
</evidence>
<dbReference type="InterPro" id="IPR013702">
    <property type="entry name" value="FIST_domain_N"/>
</dbReference>